<dbReference type="EMBL" id="CAXHTA020000005">
    <property type="protein sequence ID" value="CAL5221836.1"/>
    <property type="molecule type" value="Genomic_DNA"/>
</dbReference>
<feature type="domain" description="Complex 1 LYR protein" evidence="1">
    <location>
        <begin position="6"/>
        <end position="55"/>
    </location>
</feature>
<evidence type="ECO:0000313" key="2">
    <source>
        <dbReference type="EMBL" id="CAL5221836.1"/>
    </source>
</evidence>
<reference evidence="2 3" key="1">
    <citation type="submission" date="2024-06" db="EMBL/GenBank/DDBJ databases">
        <authorList>
            <person name="Kraege A."/>
            <person name="Thomma B."/>
        </authorList>
    </citation>
    <scope>NUCLEOTIDE SEQUENCE [LARGE SCALE GENOMIC DNA]</scope>
</reference>
<evidence type="ECO:0000313" key="3">
    <source>
        <dbReference type="Proteomes" id="UP001497392"/>
    </source>
</evidence>
<dbReference type="Proteomes" id="UP001497392">
    <property type="component" value="Unassembled WGS sequence"/>
</dbReference>
<dbReference type="InterPro" id="IPR008011">
    <property type="entry name" value="Complex1_LYR_dom"/>
</dbReference>
<keyword evidence="3" id="KW-1185">Reference proteome</keyword>
<name>A0ABP1FPH8_9CHLO</name>
<dbReference type="Pfam" id="PF05347">
    <property type="entry name" value="Complex1_LYR"/>
    <property type="match status" value="1"/>
</dbReference>
<accession>A0ABP1FPH8</accession>
<protein>
    <submittedName>
        <fullName evidence="2">G4095 protein</fullName>
    </submittedName>
</protein>
<gene>
    <name evidence="2" type="primary">g4095</name>
    <name evidence="2" type="ORF">VP750_LOCUS3495</name>
</gene>
<organism evidence="2 3">
    <name type="scientific">Coccomyxa viridis</name>
    <dbReference type="NCBI Taxonomy" id="1274662"/>
    <lineage>
        <taxon>Eukaryota</taxon>
        <taxon>Viridiplantae</taxon>
        <taxon>Chlorophyta</taxon>
        <taxon>core chlorophytes</taxon>
        <taxon>Trebouxiophyceae</taxon>
        <taxon>Trebouxiophyceae incertae sedis</taxon>
        <taxon>Coccomyxaceae</taxon>
        <taxon>Coccomyxa</taxon>
    </lineage>
</organism>
<evidence type="ECO:0000259" key="1">
    <source>
        <dbReference type="Pfam" id="PF05347"/>
    </source>
</evidence>
<proteinExistence type="predicted"/>
<comment type="caution">
    <text evidence="2">The sequence shown here is derived from an EMBL/GenBank/DDBJ whole genome shotgun (WGS) entry which is preliminary data.</text>
</comment>
<sequence length="135" mass="15673">MAQRANVLRAYRELIDLAKRLPSGQRDASIQEAQKVMRANRDENDPVKQNDMLKELVAKVSFLRMTTPKTYRDRRTRHGSVTYVIRDGVLVESQGKAESRVADGTMTMEEARVRNQQLIKRQHFGRTPPDVRKFF</sequence>